<proteinExistence type="predicted"/>
<comment type="caution">
    <text evidence="3">The sequence shown here is derived from an EMBL/GenBank/DDBJ whole genome shotgun (WGS) entry which is preliminary data.</text>
</comment>
<dbReference type="NCBIfam" id="TIGR02611">
    <property type="entry name" value="TIGR02611 family protein"/>
    <property type="match status" value="1"/>
</dbReference>
<keyword evidence="2" id="KW-1133">Transmembrane helix</keyword>
<name>A0ABV6HBR9_9ACTN</name>
<evidence type="ECO:0000256" key="2">
    <source>
        <dbReference type="SAM" id="Phobius"/>
    </source>
</evidence>
<keyword evidence="2" id="KW-0472">Membrane</keyword>
<keyword evidence="4" id="KW-1185">Reference proteome</keyword>
<protein>
    <submittedName>
        <fullName evidence="3">TIGR02611 family protein</fullName>
    </submittedName>
</protein>
<dbReference type="RefSeq" id="WP_382365323.1">
    <property type="nucleotide sequence ID" value="NZ_JBHLWV010000026.1"/>
</dbReference>
<dbReference type="Pfam" id="PF09656">
    <property type="entry name" value="PGPGW"/>
    <property type="match status" value="1"/>
</dbReference>
<sequence length="160" mass="17625">MPVEPTPSDGTAAPETTAALESTDDSPRIVKRLGRRYHHVRHNHRLGFLLRYVTITVGVLVTAVGAITIPYPGPGWAIVFLGLLILSQELEWAARLRHWIMGKLNALYRDYIDGNLLAQLLLAIGTCAIVLATLWVTGALALFAGWVSLEWAWLESPLGF</sequence>
<dbReference type="Proteomes" id="UP001589783">
    <property type="component" value="Unassembled WGS sequence"/>
</dbReference>
<evidence type="ECO:0000313" key="3">
    <source>
        <dbReference type="EMBL" id="MFC0316034.1"/>
    </source>
</evidence>
<dbReference type="EMBL" id="JBHLWV010000026">
    <property type="protein sequence ID" value="MFC0316034.1"/>
    <property type="molecule type" value="Genomic_DNA"/>
</dbReference>
<feature type="transmembrane region" description="Helical" evidence="2">
    <location>
        <begin position="115"/>
        <end position="147"/>
    </location>
</feature>
<dbReference type="InterPro" id="IPR019099">
    <property type="entry name" value="Uncharacterised_PGPGW_TM"/>
</dbReference>
<dbReference type="InterPro" id="IPR013434">
    <property type="entry name" value="CHP02611"/>
</dbReference>
<keyword evidence="2" id="KW-0812">Transmembrane</keyword>
<feature type="region of interest" description="Disordered" evidence="1">
    <location>
        <begin position="1"/>
        <end position="21"/>
    </location>
</feature>
<evidence type="ECO:0000256" key="1">
    <source>
        <dbReference type="SAM" id="MobiDB-lite"/>
    </source>
</evidence>
<gene>
    <name evidence="3" type="ORF">ACFFJD_14365</name>
</gene>
<evidence type="ECO:0000313" key="4">
    <source>
        <dbReference type="Proteomes" id="UP001589783"/>
    </source>
</evidence>
<organism evidence="3 4">
    <name type="scientific">Gordonia phosphorivorans</name>
    <dbReference type="NCBI Taxonomy" id="1056982"/>
    <lineage>
        <taxon>Bacteria</taxon>
        <taxon>Bacillati</taxon>
        <taxon>Actinomycetota</taxon>
        <taxon>Actinomycetes</taxon>
        <taxon>Mycobacteriales</taxon>
        <taxon>Gordoniaceae</taxon>
        <taxon>Gordonia</taxon>
    </lineage>
</organism>
<feature type="transmembrane region" description="Helical" evidence="2">
    <location>
        <begin position="75"/>
        <end position="94"/>
    </location>
</feature>
<accession>A0ABV6HBR9</accession>
<reference evidence="3 4" key="1">
    <citation type="submission" date="2024-09" db="EMBL/GenBank/DDBJ databases">
        <authorList>
            <person name="Sun Q."/>
            <person name="Mori K."/>
        </authorList>
    </citation>
    <scope>NUCLEOTIDE SEQUENCE [LARGE SCALE GENOMIC DNA]</scope>
    <source>
        <strain evidence="3 4">CCM 7957</strain>
    </source>
</reference>
<feature type="transmembrane region" description="Helical" evidence="2">
    <location>
        <begin position="49"/>
        <end position="69"/>
    </location>
</feature>